<sequence length="358" mass="42168">MGVQSKMGWNDLPFEMKCEVFKYLNQNERFKFAKCSFSCLNEVIHEEKEIWLVEFKGIKRADGKLLILKIAYIELEFMQVGKLCEIKWNYEIIWKIVGNGKTMAYKFCENVLARHKNNIRSLNLSKVDFMIRDKSIDNFPKLEVLTITTNNEKQLYSWLSKAENLEDLTVNFRDFGNTEKIRFPGNSKLSKIDNFNLVSNNANVALKIIDKMNKPKDKYFEKVNVSIIDGKYAVVNEKFINFFKKCENLTTNLILTDDQFSQLMLSCRYLKLNAEKVNYSTISRLIENCIKNGISKELQLTNVHGLEKQLRDFKWLRERKKEEWIHEAVPNKYFIYSFISCVRGSYNSSTGRLIFHSF</sequence>
<evidence type="ECO:0000313" key="2">
    <source>
        <dbReference type="EMBL" id="CAI5440495.1"/>
    </source>
</evidence>
<dbReference type="Gene3D" id="3.80.10.10">
    <property type="entry name" value="Ribonuclease Inhibitor"/>
    <property type="match status" value="1"/>
</dbReference>
<dbReference type="InterPro" id="IPR032675">
    <property type="entry name" value="LRR_dom_sf"/>
</dbReference>
<keyword evidence="3" id="KW-1185">Reference proteome</keyword>
<feature type="domain" description="F-box" evidence="1">
    <location>
        <begin position="9"/>
        <end position="36"/>
    </location>
</feature>
<dbReference type="EMBL" id="CANHGI010000001">
    <property type="protein sequence ID" value="CAI5440495.1"/>
    <property type="molecule type" value="Genomic_DNA"/>
</dbReference>
<accession>A0A9P1I8L2</accession>
<dbReference type="Proteomes" id="UP001152747">
    <property type="component" value="Unassembled WGS sequence"/>
</dbReference>
<proteinExistence type="predicted"/>
<name>A0A9P1I8L2_9PELO</name>
<dbReference type="InterPro" id="IPR001810">
    <property type="entry name" value="F-box_dom"/>
</dbReference>
<dbReference type="AlphaFoldDB" id="A0A9P1I8L2"/>
<dbReference type="Pfam" id="PF00646">
    <property type="entry name" value="F-box"/>
    <property type="match status" value="1"/>
</dbReference>
<comment type="caution">
    <text evidence="2">The sequence shown here is derived from an EMBL/GenBank/DDBJ whole genome shotgun (WGS) entry which is preliminary data.</text>
</comment>
<reference evidence="2" key="1">
    <citation type="submission" date="2022-11" db="EMBL/GenBank/DDBJ databases">
        <authorList>
            <person name="Kikuchi T."/>
        </authorList>
    </citation>
    <scope>NUCLEOTIDE SEQUENCE</scope>
    <source>
        <strain evidence="2">PS1010</strain>
    </source>
</reference>
<evidence type="ECO:0000313" key="3">
    <source>
        <dbReference type="Proteomes" id="UP001152747"/>
    </source>
</evidence>
<gene>
    <name evidence="2" type="ORF">CAMP_LOCUS3132</name>
</gene>
<organism evidence="2 3">
    <name type="scientific">Caenorhabditis angaria</name>
    <dbReference type="NCBI Taxonomy" id="860376"/>
    <lineage>
        <taxon>Eukaryota</taxon>
        <taxon>Metazoa</taxon>
        <taxon>Ecdysozoa</taxon>
        <taxon>Nematoda</taxon>
        <taxon>Chromadorea</taxon>
        <taxon>Rhabditida</taxon>
        <taxon>Rhabditina</taxon>
        <taxon>Rhabditomorpha</taxon>
        <taxon>Rhabditoidea</taxon>
        <taxon>Rhabditidae</taxon>
        <taxon>Peloderinae</taxon>
        <taxon>Caenorhabditis</taxon>
    </lineage>
</organism>
<evidence type="ECO:0000259" key="1">
    <source>
        <dbReference type="Pfam" id="PF00646"/>
    </source>
</evidence>
<protein>
    <recommendedName>
        <fullName evidence="1">F-box domain-containing protein</fullName>
    </recommendedName>
</protein>